<sequence>MYQCEHFALHELLPVNSYQLRGEKGWALLDERLLITLDRLRKRYGSMTVNNWFWGGEREWSGLRTSDSPFYSRYSQHSFGRAADCLFSSVTVDEVREDILTKLDEPIFELIGSVELGVSWLHFDVRNCNRIETYRP</sequence>
<dbReference type="InterPro" id="IPR009045">
    <property type="entry name" value="Zn_M74/Hedgehog-like"/>
</dbReference>
<evidence type="ECO:0000313" key="1">
    <source>
        <dbReference type="EMBL" id="VAW89536.1"/>
    </source>
</evidence>
<dbReference type="AlphaFoldDB" id="A0A3B1A9N4"/>
<reference evidence="1" key="1">
    <citation type="submission" date="2018-06" db="EMBL/GenBank/DDBJ databases">
        <authorList>
            <person name="Zhirakovskaya E."/>
        </authorList>
    </citation>
    <scope>NUCLEOTIDE SEQUENCE</scope>
</reference>
<organism evidence="1">
    <name type="scientific">hydrothermal vent metagenome</name>
    <dbReference type="NCBI Taxonomy" id="652676"/>
    <lineage>
        <taxon>unclassified sequences</taxon>
        <taxon>metagenomes</taxon>
        <taxon>ecological metagenomes</taxon>
    </lineage>
</organism>
<protein>
    <recommendedName>
        <fullName evidence="2">Peptidase M15A C-terminal domain-containing protein</fullName>
    </recommendedName>
</protein>
<name>A0A3B1A9N4_9ZZZZ</name>
<dbReference type="EMBL" id="UOFP01000278">
    <property type="protein sequence ID" value="VAW89536.1"/>
    <property type="molecule type" value="Genomic_DNA"/>
</dbReference>
<dbReference type="SUPFAM" id="SSF55166">
    <property type="entry name" value="Hedgehog/DD-peptidase"/>
    <property type="match status" value="1"/>
</dbReference>
<proteinExistence type="predicted"/>
<accession>A0A3B1A9N4</accession>
<evidence type="ECO:0008006" key="2">
    <source>
        <dbReference type="Google" id="ProtNLM"/>
    </source>
</evidence>
<gene>
    <name evidence="1" type="ORF">MNBD_GAMMA18-479</name>
</gene>